<dbReference type="Proteomes" id="UP000271087">
    <property type="component" value="Unassembled WGS sequence"/>
</dbReference>
<protein>
    <submittedName>
        <fullName evidence="2">Uncharacterized protein</fullName>
    </submittedName>
</protein>
<feature type="compositionally biased region" description="Low complexity" evidence="1">
    <location>
        <begin position="19"/>
        <end position="28"/>
    </location>
</feature>
<sequence>VESFMTYRNSPLKSPKFLTTDTSTMEESSSAEDEMPLRRGRRRNTRKSRRIIPSLPAERPVGNVLILNKLQKS</sequence>
<accession>A0A3P7MVX2</accession>
<name>A0A3P7MVX2_ONCOC</name>
<feature type="compositionally biased region" description="Basic residues" evidence="1">
    <location>
        <begin position="38"/>
        <end position="50"/>
    </location>
</feature>
<evidence type="ECO:0000256" key="1">
    <source>
        <dbReference type="SAM" id="MobiDB-lite"/>
    </source>
</evidence>
<feature type="compositionally biased region" description="Polar residues" evidence="1">
    <location>
        <begin position="1"/>
        <end position="12"/>
    </location>
</feature>
<evidence type="ECO:0000313" key="2">
    <source>
        <dbReference type="EMBL" id="VDN00422.1"/>
    </source>
</evidence>
<proteinExistence type="predicted"/>
<reference evidence="2 3" key="1">
    <citation type="submission" date="2018-08" db="EMBL/GenBank/DDBJ databases">
        <authorList>
            <person name="Laetsch R D."/>
            <person name="Stevens L."/>
            <person name="Kumar S."/>
            <person name="Blaxter L. M."/>
        </authorList>
    </citation>
    <scope>NUCLEOTIDE SEQUENCE [LARGE SCALE GENOMIC DNA]</scope>
</reference>
<keyword evidence="3" id="KW-1185">Reference proteome</keyword>
<evidence type="ECO:0000313" key="3">
    <source>
        <dbReference type="Proteomes" id="UP000271087"/>
    </source>
</evidence>
<organism evidence="2 3">
    <name type="scientific">Onchocerca ochengi</name>
    <name type="common">Filarial nematode worm</name>
    <dbReference type="NCBI Taxonomy" id="42157"/>
    <lineage>
        <taxon>Eukaryota</taxon>
        <taxon>Metazoa</taxon>
        <taxon>Ecdysozoa</taxon>
        <taxon>Nematoda</taxon>
        <taxon>Chromadorea</taxon>
        <taxon>Rhabditida</taxon>
        <taxon>Spirurina</taxon>
        <taxon>Spiruromorpha</taxon>
        <taxon>Filarioidea</taxon>
        <taxon>Onchocercidae</taxon>
        <taxon>Onchocerca</taxon>
    </lineage>
</organism>
<gene>
    <name evidence="2" type="ORF">NOO_LOCUS12989</name>
</gene>
<dbReference type="EMBL" id="UYRW01012892">
    <property type="protein sequence ID" value="VDN00422.1"/>
    <property type="molecule type" value="Genomic_DNA"/>
</dbReference>
<feature type="region of interest" description="Disordered" evidence="1">
    <location>
        <begin position="1"/>
        <end position="55"/>
    </location>
</feature>
<feature type="non-terminal residue" evidence="2">
    <location>
        <position position="1"/>
    </location>
</feature>
<dbReference type="AlphaFoldDB" id="A0A3P7MVX2"/>